<evidence type="ECO:0000259" key="1">
    <source>
        <dbReference type="Pfam" id="PF19077"/>
    </source>
</evidence>
<accession>A0A379XX49</accession>
<dbReference type="InterPro" id="IPR013783">
    <property type="entry name" value="Ig-like_fold"/>
</dbReference>
<name>A0A379XX49_SALER</name>
<reference evidence="2 3" key="1">
    <citation type="submission" date="2018-06" db="EMBL/GenBank/DDBJ databases">
        <authorList>
            <consortium name="Pathogen Informatics"/>
            <person name="Doyle S."/>
        </authorList>
    </citation>
    <scope>NUCLEOTIDE SEQUENCE [LARGE SCALE GENOMIC DNA]</scope>
    <source>
        <strain evidence="2 3">NCTC12420</strain>
    </source>
</reference>
<dbReference type="Gene3D" id="6.20.50.90">
    <property type="match status" value="1"/>
</dbReference>
<organism evidence="2 3">
    <name type="scientific">Salmonella enterica subsp. indica</name>
    <dbReference type="NCBI Taxonomy" id="59207"/>
    <lineage>
        <taxon>Bacteria</taxon>
        <taxon>Pseudomonadati</taxon>
        <taxon>Pseudomonadota</taxon>
        <taxon>Gammaproteobacteria</taxon>
        <taxon>Enterobacterales</taxon>
        <taxon>Enterobacteriaceae</taxon>
        <taxon>Salmonella</taxon>
    </lineage>
</organism>
<evidence type="ECO:0000313" key="3">
    <source>
        <dbReference type="Proteomes" id="UP000254220"/>
    </source>
</evidence>
<sequence>MALTIPPTVTADGNWTLALPGLANNSYSYTVTATNPAGTSSTINGQFVIDNTPPTTTVGLSAATDSGVLGDFITNNETPVFTGKTNLAPR</sequence>
<evidence type="ECO:0000313" key="2">
    <source>
        <dbReference type="EMBL" id="SUI04562.1"/>
    </source>
</evidence>
<gene>
    <name evidence="2" type="ORF">NCTC12420_04422</name>
</gene>
<dbReference type="InterPro" id="IPR044016">
    <property type="entry name" value="Big_13"/>
</dbReference>
<dbReference type="Pfam" id="PF19077">
    <property type="entry name" value="Big_13"/>
    <property type="match status" value="1"/>
</dbReference>
<dbReference type="AlphaFoldDB" id="A0A379XX49"/>
<proteinExistence type="predicted"/>
<dbReference type="EMBL" id="UGYB01000001">
    <property type="protein sequence ID" value="SUI04562.1"/>
    <property type="molecule type" value="Genomic_DNA"/>
</dbReference>
<dbReference type="Gene3D" id="2.60.40.10">
    <property type="entry name" value="Immunoglobulins"/>
    <property type="match status" value="1"/>
</dbReference>
<protein>
    <submittedName>
        <fullName evidence="2">Large repetitive protein</fullName>
    </submittedName>
</protein>
<feature type="domain" description="Bacterial Ig-like" evidence="1">
    <location>
        <begin position="5"/>
        <end position="51"/>
    </location>
</feature>
<dbReference type="Proteomes" id="UP000254220">
    <property type="component" value="Unassembled WGS sequence"/>
</dbReference>